<evidence type="ECO:0000256" key="2">
    <source>
        <dbReference type="ARBA" id="ARBA00018820"/>
    </source>
</evidence>
<evidence type="ECO:0000256" key="9">
    <source>
        <dbReference type="ARBA" id="ARBA00024176"/>
    </source>
</evidence>
<accession>F6PIM2</accession>
<reference evidence="15 16" key="1">
    <citation type="journal article" date="2009" name="Science">
        <title>Genome sequence, comparative analysis, and population genetics of the domestic horse.</title>
        <authorList>
            <consortium name="Broad Institute Genome Sequencing Platform"/>
            <consortium name="Broad Institute Whole Genome Assembly Team"/>
            <person name="Wade C.M."/>
            <person name="Giulotto E."/>
            <person name="Sigurdsson S."/>
            <person name="Zoli M."/>
            <person name="Gnerre S."/>
            <person name="Imsland F."/>
            <person name="Lear T.L."/>
            <person name="Adelson D.L."/>
            <person name="Bailey E."/>
            <person name="Bellone R.R."/>
            <person name="Bloecker H."/>
            <person name="Distl O."/>
            <person name="Edgar R.C."/>
            <person name="Garber M."/>
            <person name="Leeb T."/>
            <person name="Mauceli E."/>
            <person name="MacLeod J.N."/>
            <person name="Penedo M.C.T."/>
            <person name="Raison J.M."/>
            <person name="Sharpe T."/>
            <person name="Vogel J."/>
            <person name="Andersson L."/>
            <person name="Antczak D.F."/>
            <person name="Biagi T."/>
            <person name="Binns M.M."/>
            <person name="Chowdhary B.P."/>
            <person name="Coleman S.J."/>
            <person name="Della Valle G."/>
            <person name="Fryc S."/>
            <person name="Guerin G."/>
            <person name="Hasegawa T."/>
            <person name="Hill E.W."/>
            <person name="Jurka J."/>
            <person name="Kiialainen A."/>
            <person name="Lindgren G."/>
            <person name="Liu J."/>
            <person name="Magnani E."/>
            <person name="Mickelson J.R."/>
            <person name="Murray J."/>
            <person name="Nergadze S.G."/>
            <person name="Onofrio R."/>
            <person name="Pedroni S."/>
            <person name="Piras M.F."/>
            <person name="Raudsepp T."/>
            <person name="Rocchi M."/>
            <person name="Roeed K.H."/>
            <person name="Ryder O.A."/>
            <person name="Searle S."/>
            <person name="Skow L."/>
            <person name="Swinburne J.E."/>
            <person name="Syvaenen A.C."/>
            <person name="Tozaki T."/>
            <person name="Valberg S.J."/>
            <person name="Vaudin M."/>
            <person name="White J.R."/>
            <person name="Zody M.C."/>
            <person name="Lander E.S."/>
            <person name="Lindblad-Toh K."/>
        </authorList>
    </citation>
    <scope>NUCLEOTIDE SEQUENCE [LARGE SCALE GENOMIC DNA]</scope>
    <source>
        <strain evidence="15 16">Thoroughbred</strain>
    </source>
</reference>
<dbReference type="PANTHER" id="PTHR31981">
    <property type="entry name" value="GLYCOSYLATED LYSOSOMAL MEMBRANE PROTEIN"/>
    <property type="match status" value="1"/>
</dbReference>
<proteinExistence type="inferred from homology"/>
<name>F6PIM2_HORSE</name>
<sequence>MCGCEEPRWGWGHCAPSPMLLLSVLLSAAPFGLLGEETRQVSLEVIPDWLDPPQNLLHVRAVGTNSTLHYVWSSLGPPAVLLVATNTPYSTLSVNWSRLLSPKPDGGLMVLPKDSIQFSSALVFTRLFEFDSTNTSDAAAKPPGKPYPPYSLAKFSWNNISDSLDPATMSATFQGRPIHDPTKAFANGSLSFRLHQLLWGSVPTGFVQWRPVAFSQKQGSRESALPCQASPLYPALAYLLPQSPIVRAFFGSQNNFCAFNLTFGASTGPGYWDQHYLSWSMLLGVGTPPVDALSPLVLGIMAVALGAPGLMLLAGGLFLLLGHKRYSEYQRIN</sequence>
<evidence type="ECO:0000256" key="8">
    <source>
        <dbReference type="ARBA" id="ARBA00023228"/>
    </source>
</evidence>
<evidence type="ECO:0000256" key="14">
    <source>
        <dbReference type="SAM" id="SignalP"/>
    </source>
</evidence>
<comment type="subunit">
    <text evidence="12">Interacts (via lumenal domain) with lysosomal protein MFSD1; the interaction starts while both proteins are still in the endoplasmic reticulum and is required for stabilization of MFSD1 in lysosomes but has no direct effect on its targeting to lysosomes or transporter activity.</text>
</comment>
<feature type="transmembrane region" description="Helical" evidence="13">
    <location>
        <begin position="296"/>
        <end position="321"/>
    </location>
</feature>
<comment type="subcellular location">
    <subcellularLocation>
        <location evidence="10">Lysosome membrane</location>
        <topology evidence="10">Single-pass type I membrane protein</topology>
        <orientation evidence="10">Lumenal side</orientation>
    </subcellularLocation>
</comment>
<protein>
    <recommendedName>
        <fullName evidence="2">Glycosylated lysosomal membrane protein</fullName>
    </recommendedName>
    <alternativeName>
        <fullName evidence="11">Lysosomal protein NCU-G1</fullName>
    </alternativeName>
</protein>
<comment type="similarity">
    <text evidence="1">Belongs to the GLMP family.</text>
</comment>
<dbReference type="InterPro" id="IPR029382">
    <property type="entry name" value="NCU-G1"/>
</dbReference>
<dbReference type="ExpressionAtlas" id="F6PIM2">
    <property type="expression patterns" value="baseline"/>
</dbReference>
<dbReference type="AlphaFoldDB" id="F6PIM2"/>
<evidence type="ECO:0000256" key="11">
    <source>
        <dbReference type="ARBA" id="ARBA00030059"/>
    </source>
</evidence>
<dbReference type="FunCoup" id="F6PIM2">
    <property type="interactions" value="835"/>
</dbReference>
<evidence type="ECO:0000256" key="1">
    <source>
        <dbReference type="ARBA" id="ARBA00010599"/>
    </source>
</evidence>
<dbReference type="GeneTree" id="ENSGT00390000005131"/>
<evidence type="ECO:0000256" key="7">
    <source>
        <dbReference type="ARBA" id="ARBA00023180"/>
    </source>
</evidence>
<keyword evidence="3 13" id="KW-0812">Transmembrane</keyword>
<evidence type="ECO:0000256" key="5">
    <source>
        <dbReference type="ARBA" id="ARBA00022989"/>
    </source>
</evidence>
<organism evidence="15 16">
    <name type="scientific">Equus caballus</name>
    <name type="common">Horse</name>
    <dbReference type="NCBI Taxonomy" id="9796"/>
    <lineage>
        <taxon>Eukaryota</taxon>
        <taxon>Metazoa</taxon>
        <taxon>Chordata</taxon>
        <taxon>Craniata</taxon>
        <taxon>Vertebrata</taxon>
        <taxon>Euteleostomi</taxon>
        <taxon>Mammalia</taxon>
        <taxon>Eutheria</taxon>
        <taxon>Laurasiatheria</taxon>
        <taxon>Perissodactyla</taxon>
        <taxon>Equidae</taxon>
        <taxon>Equus</taxon>
    </lineage>
</organism>
<dbReference type="Pfam" id="PF15065">
    <property type="entry name" value="NCU-G1"/>
    <property type="match status" value="1"/>
</dbReference>
<keyword evidence="4 14" id="KW-0732">Signal</keyword>
<dbReference type="Bgee" id="ENSECAG00000024928">
    <property type="expression patterns" value="Expressed in chorionic villus and 23 other cell types or tissues"/>
</dbReference>
<dbReference type="InParanoid" id="F6PIM2"/>
<dbReference type="HOGENOM" id="CLU_040225_0_0_1"/>
<dbReference type="PANTHER" id="PTHR31981:SF1">
    <property type="entry name" value="GLYCOSYLATED LYSOSOMAL MEMBRANE PROTEIN"/>
    <property type="match status" value="1"/>
</dbReference>
<keyword evidence="6 13" id="KW-0472">Membrane</keyword>
<keyword evidence="16" id="KW-1185">Reference proteome</keyword>
<feature type="chain" id="PRO_5040504590" description="Glycosylated lysosomal membrane protein" evidence="14">
    <location>
        <begin position="36"/>
        <end position="333"/>
    </location>
</feature>
<feature type="signal peptide" evidence="14">
    <location>
        <begin position="1"/>
        <end position="35"/>
    </location>
</feature>
<evidence type="ECO:0000256" key="4">
    <source>
        <dbReference type="ARBA" id="ARBA00022729"/>
    </source>
</evidence>
<reference evidence="15" key="3">
    <citation type="submission" date="2025-09" db="UniProtKB">
        <authorList>
            <consortium name="Ensembl"/>
        </authorList>
    </citation>
    <scope>IDENTIFICATION</scope>
    <source>
        <strain evidence="15">Thoroughbred</strain>
    </source>
</reference>
<reference evidence="15" key="2">
    <citation type="submission" date="2025-08" db="UniProtKB">
        <authorList>
            <consortium name="Ensembl"/>
        </authorList>
    </citation>
    <scope>IDENTIFICATION</scope>
    <source>
        <strain evidence="15">Thoroughbred</strain>
    </source>
</reference>
<dbReference type="Proteomes" id="UP000002281">
    <property type="component" value="Chromosome 5"/>
</dbReference>
<evidence type="ECO:0000256" key="3">
    <source>
        <dbReference type="ARBA" id="ARBA00022692"/>
    </source>
</evidence>
<evidence type="ECO:0000313" key="17">
    <source>
        <dbReference type="VGNC" id="VGNC:18381"/>
    </source>
</evidence>
<evidence type="ECO:0000256" key="12">
    <source>
        <dbReference type="ARBA" id="ARBA00044960"/>
    </source>
</evidence>
<keyword evidence="7" id="KW-0325">Glycoprotein</keyword>
<dbReference type="GO" id="GO:0005765">
    <property type="term" value="C:lysosomal membrane"/>
    <property type="evidence" value="ECO:0007669"/>
    <property type="project" value="UniProtKB-SubCell"/>
</dbReference>
<evidence type="ECO:0000256" key="10">
    <source>
        <dbReference type="ARBA" id="ARBA00024189"/>
    </source>
</evidence>
<evidence type="ECO:0000256" key="13">
    <source>
        <dbReference type="SAM" id="Phobius"/>
    </source>
</evidence>
<keyword evidence="5 13" id="KW-1133">Transmembrane helix</keyword>
<evidence type="ECO:0000256" key="6">
    <source>
        <dbReference type="ARBA" id="ARBA00023136"/>
    </source>
</evidence>
<dbReference type="PaxDb" id="9796-ENSECAP00000022485"/>
<evidence type="ECO:0000313" key="16">
    <source>
        <dbReference type="Proteomes" id="UP000002281"/>
    </source>
</evidence>
<evidence type="ECO:0000313" key="15">
    <source>
        <dbReference type="Ensembl" id="ENSECAP00000022485.2"/>
    </source>
</evidence>
<dbReference type="VGNC" id="VGNC:18381">
    <property type="gene designation" value="GLMP"/>
</dbReference>
<gene>
    <name evidence="15 17" type="primary">GLMP</name>
</gene>
<comment type="function">
    <text evidence="9">Required to protect lysosomal transporter MFSD1 from lysosomal proteolysis and for MFSD1 lysosomal localization.</text>
</comment>
<dbReference type="STRING" id="9796.ENSECAP00000022485"/>
<keyword evidence="8" id="KW-0458">Lysosome</keyword>
<dbReference type="Ensembl" id="ENSECAT00000026897.3">
    <property type="protein sequence ID" value="ENSECAP00000022485.2"/>
    <property type="gene ID" value="ENSECAG00000024928.4"/>
</dbReference>